<dbReference type="InterPro" id="IPR002708">
    <property type="entry name" value="HcyBio"/>
</dbReference>
<evidence type="ECO:0000313" key="2">
    <source>
        <dbReference type="EMBL" id="BEQ14343.1"/>
    </source>
</evidence>
<evidence type="ECO:0000313" key="3">
    <source>
        <dbReference type="Proteomes" id="UP001366166"/>
    </source>
</evidence>
<sequence>MRSLEEINDKIKSGKVVVVTAEEVVDMVKEQGVKKTARMVDVVTTGTFGPMCSSGIYFNIKQSTPKIKCGGGRVTVDGVAAYAGWAAADILLGCSAMTDEDPRNAVYPGLFKFGGAHVIQKLVSGEKVRVQVRTYGTDCYPRKEYDAELGLEDMNNAVLFDPRNAYQLYNVAVNLSERTIYTYMGVLKPRLGNANFATCGALSPLLNDPKLRTLGIGTRIFLGGGEGYVVWPGTQHVAEPERDEKGLPLTPSATLAVIGDLKGMKERYLRAASIAGYGSSLSVGLGIPLPVVDEEVIAYAAVTDQDITFPVVDYSEAYPLGRPGALGRVSMAQLMSGSVEVDGKKLPTGGLASRARGREVALLLKERIAQGTFLLTRPSAALPGAELAPGL</sequence>
<reference evidence="3" key="1">
    <citation type="journal article" date="2023" name="Arch. Microbiol.">
        <title>Desulfoferula mesophilus gen. nov. sp. nov., a mesophilic sulfate-reducing bacterium isolated from a brackish lake sediment.</title>
        <authorList>
            <person name="Watanabe T."/>
            <person name="Yabe T."/>
            <person name="Tsuji J.M."/>
            <person name="Fukui M."/>
        </authorList>
    </citation>
    <scope>NUCLEOTIDE SEQUENCE [LARGE SCALE GENOMIC DNA]</scope>
    <source>
        <strain evidence="3">12FAK</strain>
    </source>
</reference>
<keyword evidence="3" id="KW-1185">Reference proteome</keyword>
<dbReference type="Pfam" id="PF01837">
    <property type="entry name" value="HcyBio"/>
    <property type="match status" value="1"/>
</dbReference>
<dbReference type="Proteomes" id="UP001366166">
    <property type="component" value="Chromosome"/>
</dbReference>
<protein>
    <recommendedName>
        <fullName evidence="1">Homocysteine biosynthesis enzyme sulfur-incorporation domain-containing protein</fullName>
    </recommendedName>
</protein>
<evidence type="ECO:0000259" key="1">
    <source>
        <dbReference type="Pfam" id="PF01837"/>
    </source>
</evidence>
<dbReference type="KEGG" id="dmp:FAK_14090"/>
<dbReference type="AlphaFoldDB" id="A0AAU9EB34"/>
<gene>
    <name evidence="2" type="ORF">FAK_14090</name>
</gene>
<dbReference type="EMBL" id="AP028679">
    <property type="protein sequence ID" value="BEQ14343.1"/>
    <property type="molecule type" value="Genomic_DNA"/>
</dbReference>
<organism evidence="2 3">
    <name type="scientific">Desulfoferula mesophila</name>
    <dbReference type="NCBI Taxonomy" id="3058419"/>
    <lineage>
        <taxon>Bacteria</taxon>
        <taxon>Pseudomonadati</taxon>
        <taxon>Thermodesulfobacteriota</taxon>
        <taxon>Desulfarculia</taxon>
        <taxon>Desulfarculales</taxon>
        <taxon>Desulfarculaceae</taxon>
        <taxon>Desulfoferula</taxon>
    </lineage>
</organism>
<dbReference type="RefSeq" id="WP_338606058.1">
    <property type="nucleotide sequence ID" value="NZ_AP028679.1"/>
</dbReference>
<feature type="domain" description="Homocysteine biosynthesis enzyme sulfur-incorporation" evidence="1">
    <location>
        <begin position="16"/>
        <end position="375"/>
    </location>
</feature>
<accession>A0AAU9EB34</accession>
<name>A0AAU9EB34_9BACT</name>
<proteinExistence type="predicted"/>